<dbReference type="PROSITE" id="PS51194">
    <property type="entry name" value="HELICASE_CTER"/>
    <property type="match status" value="1"/>
</dbReference>
<dbReference type="GO" id="GO:0004386">
    <property type="term" value="F:helicase activity"/>
    <property type="evidence" value="ECO:0007669"/>
    <property type="project" value="UniProtKB-KW"/>
</dbReference>
<gene>
    <name evidence="14" type="ORF">Dda_0562</name>
</gene>
<dbReference type="GO" id="GO:0005737">
    <property type="term" value="C:cytoplasm"/>
    <property type="evidence" value="ECO:0007669"/>
    <property type="project" value="TreeGrafter"/>
</dbReference>
<dbReference type="CDD" id="cd18793">
    <property type="entry name" value="SF2_C_SNF"/>
    <property type="match status" value="1"/>
</dbReference>
<dbReference type="Pfam" id="PF00176">
    <property type="entry name" value="SNF2-rel_dom"/>
    <property type="match status" value="1"/>
</dbReference>
<feature type="compositionally biased region" description="Basic residues" evidence="10">
    <location>
        <begin position="1072"/>
        <end position="1101"/>
    </location>
</feature>
<evidence type="ECO:0000256" key="9">
    <source>
        <dbReference type="PROSITE-ProRule" id="PRU00175"/>
    </source>
</evidence>
<feature type="region of interest" description="Disordered" evidence="10">
    <location>
        <begin position="200"/>
        <end position="236"/>
    </location>
</feature>
<dbReference type="InterPro" id="IPR050628">
    <property type="entry name" value="SNF2_RAD54_helicase_TF"/>
</dbReference>
<evidence type="ECO:0000259" key="12">
    <source>
        <dbReference type="PROSITE" id="PS51192"/>
    </source>
</evidence>
<feature type="compositionally biased region" description="Basic and acidic residues" evidence="10">
    <location>
        <begin position="1045"/>
        <end position="1071"/>
    </location>
</feature>
<feature type="compositionally biased region" description="Basic and acidic residues" evidence="10">
    <location>
        <begin position="67"/>
        <end position="82"/>
    </location>
</feature>
<feature type="compositionally biased region" description="Polar residues" evidence="10">
    <location>
        <begin position="103"/>
        <end position="121"/>
    </location>
</feature>
<dbReference type="PROSITE" id="PS50089">
    <property type="entry name" value="ZF_RING_2"/>
    <property type="match status" value="1"/>
</dbReference>
<keyword evidence="4 9" id="KW-0863">Zinc-finger</keyword>
<dbReference type="InterPro" id="IPR001841">
    <property type="entry name" value="Znf_RING"/>
</dbReference>
<comment type="caution">
    <text evidence="14">The sequence shown here is derived from an EMBL/GenBank/DDBJ whole genome shotgun (WGS) entry which is preliminary data.</text>
</comment>
<feature type="domain" description="Helicase ATP-binding" evidence="12">
    <location>
        <begin position="467"/>
        <end position="652"/>
    </location>
</feature>
<reference evidence="14" key="1">
    <citation type="submission" date="2023-01" db="EMBL/GenBank/DDBJ databases">
        <title>The chitinases involved in constricting ring structure development in the nematode-trapping fungus Drechslerella dactyloides.</title>
        <authorList>
            <person name="Wang R."/>
            <person name="Zhang L."/>
            <person name="Tang P."/>
            <person name="Li S."/>
            <person name="Liang L."/>
        </authorList>
    </citation>
    <scope>NUCLEOTIDE SEQUENCE</scope>
    <source>
        <strain evidence="14">YMF1.00031</strain>
    </source>
</reference>
<feature type="compositionally biased region" description="Basic and acidic residues" evidence="10">
    <location>
        <begin position="1020"/>
        <end position="1037"/>
    </location>
</feature>
<feature type="compositionally biased region" description="Basic and acidic residues" evidence="10">
    <location>
        <begin position="92"/>
        <end position="102"/>
    </location>
</feature>
<keyword evidence="7" id="KW-0862">Zinc</keyword>
<dbReference type="SUPFAM" id="SSF57850">
    <property type="entry name" value="RING/U-box"/>
    <property type="match status" value="1"/>
</dbReference>
<dbReference type="SMART" id="SM00490">
    <property type="entry name" value="HELICc"/>
    <property type="match status" value="1"/>
</dbReference>
<dbReference type="InterPro" id="IPR000330">
    <property type="entry name" value="SNF2_N"/>
</dbReference>
<feature type="compositionally biased region" description="Acidic residues" evidence="10">
    <location>
        <begin position="903"/>
        <end position="933"/>
    </location>
</feature>
<dbReference type="GO" id="GO:0008094">
    <property type="term" value="F:ATP-dependent activity, acting on DNA"/>
    <property type="evidence" value="ECO:0007669"/>
    <property type="project" value="TreeGrafter"/>
</dbReference>
<dbReference type="InterPro" id="IPR027417">
    <property type="entry name" value="P-loop_NTPase"/>
</dbReference>
<keyword evidence="5" id="KW-0378">Hydrolase</keyword>
<feature type="region of interest" description="Disordered" evidence="10">
    <location>
        <begin position="892"/>
        <end position="953"/>
    </location>
</feature>
<dbReference type="PROSITE" id="PS51192">
    <property type="entry name" value="HELICASE_ATP_BIND_1"/>
    <property type="match status" value="1"/>
</dbReference>
<evidence type="ECO:0000256" key="1">
    <source>
        <dbReference type="ARBA" id="ARBA00007025"/>
    </source>
</evidence>
<dbReference type="GO" id="GO:0005524">
    <property type="term" value="F:ATP binding"/>
    <property type="evidence" value="ECO:0007669"/>
    <property type="project" value="UniProtKB-KW"/>
</dbReference>
<dbReference type="InterPro" id="IPR013083">
    <property type="entry name" value="Znf_RING/FYVE/PHD"/>
</dbReference>
<evidence type="ECO:0000259" key="11">
    <source>
        <dbReference type="PROSITE" id="PS50089"/>
    </source>
</evidence>
<dbReference type="InterPro" id="IPR017907">
    <property type="entry name" value="Znf_RING_CS"/>
</dbReference>
<sequence length="1319" mass="149216">MPIDGTFKIPGRRYNHIPDMANKLRVGAWCSRTDDDSGTGPRRLAVPTILHAPFKPPRVTLHVATTEGRRPRLTRSADEMNRSGDFGMPGRFPDDPSPRKTSDSGGSPQTSGTTVSTPQSRTWKDVVEELSQKKALRDCIPFADPHDTPGLEVLDAEILSLREELDRLAMEQQDDPLFSEHYQRLMTYDDLVPQTFSDSYRASPVPGGDAVRKRGYSQVDHSAEEAESRRQLARPSTHTAAYAMPGSLTPYQDSSDYWATTPQWAAADTGEPSNIDFSAPQGQLVSRDKPPVGAPHNFEVIDLTADDDDLSLVSGDQTQYRSRVKIHSRNSARRFGDWSGVKQEEIQLVNLDMYQALNYHGLPQGQPFRQANFEDPIVIDDDEPYWPPNFAPQPSMAFPYAQNQPQDHLAYGIQALKAEEQDQVTKILEHLVEDTENKRPDDRLQTPPELNVSLMEHQKIGLTWLVKQEESNNRGGILADDMGLGKTIQAIALMLHRPSDTPNQKTTLIVCPVSLMAQWQREIQERVKAPYALNTYIYHGQQPKKFKDFNALKQYDVILTSYGTLAGEFKKKQAAQERLRTTFTPTEYPFFSSESKWYRVILDESQHVKNHRTLTSRACAGLAAKYRICLSGTPMQNSIDDLFGAVRFLRIPRYHEYRNWSTDFSSMLRLKGGFRQEAMQRLHALIKAIMLRRKKDSLIDGKPLLVLPAKTIEVIHPVFSEDELVLYQAVEGKISLRFNKYLETGAVSKHYTYILLLLLRLRQMCCHPRMINDLSVKITDEEKTRQEGLMAELTPEVIERLKVMGINGCPICFEPDQSLQIILPCGHEICQECLTGMINQAQANAMAAGEDGRALLCPHCRGPLDPSRMIDWHVFRSVHLPEENDLAGDLDKELNNALGGDISSDDSESGSEDESSDEDSDLGGFIVDDDETVSEAGSDDKTDDELENSQKNASAIEITLNRRIKREPDLGLEIGEDTEDSFADSAASGSSRFDEKLKAEDTDGDELHNLTESDSDDEDILKFIRGEGADIKREKTTTDNNRIGSDSDDKFLKGEETDIKRTKKITAENKKAKDKGKKRAKTKTQKKKKPNKGKKNKGKKVKKEEDSKRGNSLSDNRRRSLYNKRARSKYFRELAKNWTTSAKIEKVREILDTIRKNDPTEKTIVFSSFTSFLDLLQIPLQREDGIAFERYDGSMSAKERNDAVLKFGSSRNVNVMLISLKAGNSGLNMMAASQVIIIEPWWNPFVEEQAIDRAHRFGQLRPVKVHRLIIQDTVESRIMELQDLKREIISQAMDEQARKNISKLSIRDLVYLFTGRRDS</sequence>
<dbReference type="GO" id="GO:0016787">
    <property type="term" value="F:hydrolase activity"/>
    <property type="evidence" value="ECO:0007669"/>
    <property type="project" value="UniProtKB-KW"/>
</dbReference>
<evidence type="ECO:0000313" key="14">
    <source>
        <dbReference type="EMBL" id="KAJ6264416.1"/>
    </source>
</evidence>
<dbReference type="InterPro" id="IPR038718">
    <property type="entry name" value="SNF2-like_sf"/>
</dbReference>
<feature type="region of interest" description="Disordered" evidence="10">
    <location>
        <begin position="61"/>
        <end position="123"/>
    </location>
</feature>
<dbReference type="InterPro" id="IPR014001">
    <property type="entry name" value="Helicase_ATP-bd"/>
</dbReference>
<dbReference type="GO" id="GO:0000724">
    <property type="term" value="P:double-strand break repair via homologous recombination"/>
    <property type="evidence" value="ECO:0007669"/>
    <property type="project" value="TreeGrafter"/>
</dbReference>
<feature type="region of interest" description="Disordered" evidence="10">
    <location>
        <begin position="965"/>
        <end position="1121"/>
    </location>
</feature>
<feature type="compositionally biased region" description="Basic and acidic residues" evidence="10">
    <location>
        <begin position="221"/>
        <end position="230"/>
    </location>
</feature>
<keyword evidence="2" id="KW-0479">Metal-binding</keyword>
<feature type="compositionally biased region" description="Basic and acidic residues" evidence="10">
    <location>
        <begin position="992"/>
        <end position="1011"/>
    </location>
</feature>
<accession>A0AAD6NM41</accession>
<dbReference type="Gene3D" id="3.40.50.300">
    <property type="entry name" value="P-loop containing nucleotide triphosphate hydrolases"/>
    <property type="match status" value="1"/>
</dbReference>
<dbReference type="GO" id="GO:0005634">
    <property type="term" value="C:nucleus"/>
    <property type="evidence" value="ECO:0007669"/>
    <property type="project" value="TreeGrafter"/>
</dbReference>
<evidence type="ECO:0000313" key="15">
    <source>
        <dbReference type="Proteomes" id="UP001221413"/>
    </source>
</evidence>
<comment type="similarity">
    <text evidence="1">Belongs to the SNF2/RAD54 helicase family.</text>
</comment>
<dbReference type="PANTHER" id="PTHR45626:SF16">
    <property type="entry name" value="ATP-DEPENDENT HELICASE ULS1"/>
    <property type="match status" value="1"/>
</dbReference>
<name>A0AAD6NM41_DREDA</name>
<evidence type="ECO:0000256" key="6">
    <source>
        <dbReference type="ARBA" id="ARBA00022806"/>
    </source>
</evidence>
<organism evidence="14 15">
    <name type="scientific">Drechslerella dactyloides</name>
    <name type="common">Nematode-trapping fungus</name>
    <name type="synonym">Arthrobotrys dactyloides</name>
    <dbReference type="NCBI Taxonomy" id="74499"/>
    <lineage>
        <taxon>Eukaryota</taxon>
        <taxon>Fungi</taxon>
        <taxon>Dikarya</taxon>
        <taxon>Ascomycota</taxon>
        <taxon>Pezizomycotina</taxon>
        <taxon>Orbiliomycetes</taxon>
        <taxon>Orbiliales</taxon>
        <taxon>Orbiliaceae</taxon>
        <taxon>Drechslerella</taxon>
    </lineage>
</organism>
<evidence type="ECO:0000256" key="2">
    <source>
        <dbReference type="ARBA" id="ARBA00022723"/>
    </source>
</evidence>
<dbReference type="InterPro" id="IPR018957">
    <property type="entry name" value="Znf_C3HC4_RING-type"/>
</dbReference>
<dbReference type="Proteomes" id="UP001221413">
    <property type="component" value="Unassembled WGS sequence"/>
</dbReference>
<dbReference type="SUPFAM" id="SSF52540">
    <property type="entry name" value="P-loop containing nucleoside triphosphate hydrolases"/>
    <property type="match status" value="2"/>
</dbReference>
<dbReference type="SMART" id="SM00487">
    <property type="entry name" value="DEXDc"/>
    <property type="match status" value="1"/>
</dbReference>
<evidence type="ECO:0000256" key="7">
    <source>
        <dbReference type="ARBA" id="ARBA00022833"/>
    </source>
</evidence>
<proteinExistence type="inferred from homology"/>
<feature type="domain" description="RING-type" evidence="11">
    <location>
        <begin position="809"/>
        <end position="861"/>
    </location>
</feature>
<dbReference type="Pfam" id="PF00097">
    <property type="entry name" value="zf-C3HC4"/>
    <property type="match status" value="1"/>
</dbReference>
<evidence type="ECO:0000256" key="4">
    <source>
        <dbReference type="ARBA" id="ARBA00022771"/>
    </source>
</evidence>
<evidence type="ECO:0000256" key="8">
    <source>
        <dbReference type="ARBA" id="ARBA00022840"/>
    </source>
</evidence>
<dbReference type="GO" id="GO:0008270">
    <property type="term" value="F:zinc ion binding"/>
    <property type="evidence" value="ECO:0007669"/>
    <property type="project" value="UniProtKB-KW"/>
</dbReference>
<evidence type="ECO:0000259" key="13">
    <source>
        <dbReference type="PROSITE" id="PS51194"/>
    </source>
</evidence>
<dbReference type="PANTHER" id="PTHR45626">
    <property type="entry name" value="TRANSCRIPTION TERMINATION FACTOR 2-RELATED"/>
    <property type="match status" value="1"/>
</dbReference>
<dbReference type="CDD" id="cd18008">
    <property type="entry name" value="DEXDc_SHPRH-like"/>
    <property type="match status" value="1"/>
</dbReference>
<dbReference type="InterPro" id="IPR049730">
    <property type="entry name" value="SNF2/RAD54-like_C"/>
</dbReference>
<keyword evidence="8" id="KW-0067">ATP-binding</keyword>
<keyword evidence="6" id="KW-0347">Helicase</keyword>
<protein>
    <submittedName>
        <fullName evidence="14">Uncharacterized protein</fullName>
    </submittedName>
</protein>
<dbReference type="Pfam" id="PF00271">
    <property type="entry name" value="Helicase_C"/>
    <property type="match status" value="1"/>
</dbReference>
<dbReference type="InterPro" id="IPR001650">
    <property type="entry name" value="Helicase_C-like"/>
</dbReference>
<dbReference type="Gene3D" id="3.30.40.10">
    <property type="entry name" value="Zinc/RING finger domain, C3HC4 (zinc finger)"/>
    <property type="match status" value="1"/>
</dbReference>
<evidence type="ECO:0000256" key="10">
    <source>
        <dbReference type="SAM" id="MobiDB-lite"/>
    </source>
</evidence>
<dbReference type="EMBL" id="JAQGDS010000001">
    <property type="protein sequence ID" value="KAJ6264416.1"/>
    <property type="molecule type" value="Genomic_DNA"/>
</dbReference>
<dbReference type="SMART" id="SM00184">
    <property type="entry name" value="RING"/>
    <property type="match status" value="1"/>
</dbReference>
<keyword evidence="3" id="KW-0547">Nucleotide-binding</keyword>
<feature type="domain" description="Helicase C-terminal" evidence="13">
    <location>
        <begin position="1146"/>
        <end position="1305"/>
    </location>
</feature>
<dbReference type="Gene3D" id="3.40.50.10810">
    <property type="entry name" value="Tandem AAA-ATPase domain"/>
    <property type="match status" value="1"/>
</dbReference>
<evidence type="ECO:0000256" key="3">
    <source>
        <dbReference type="ARBA" id="ARBA00022741"/>
    </source>
</evidence>
<evidence type="ECO:0000256" key="5">
    <source>
        <dbReference type="ARBA" id="ARBA00022801"/>
    </source>
</evidence>
<keyword evidence="15" id="KW-1185">Reference proteome</keyword>
<dbReference type="PROSITE" id="PS00518">
    <property type="entry name" value="ZF_RING_1"/>
    <property type="match status" value="1"/>
</dbReference>